<dbReference type="AlphaFoldDB" id="A0A2I0HHP2"/>
<accession>A0A2I0HHP2</accession>
<proteinExistence type="predicted"/>
<evidence type="ECO:0000313" key="3">
    <source>
        <dbReference type="Proteomes" id="UP000233551"/>
    </source>
</evidence>
<evidence type="ECO:0000313" key="2">
    <source>
        <dbReference type="EMBL" id="PKI31133.1"/>
    </source>
</evidence>
<evidence type="ECO:0000256" key="1">
    <source>
        <dbReference type="SAM" id="MobiDB-lite"/>
    </source>
</evidence>
<protein>
    <submittedName>
        <fullName evidence="2">Uncharacterized protein</fullName>
    </submittedName>
</protein>
<dbReference type="Proteomes" id="UP000233551">
    <property type="component" value="Unassembled WGS sequence"/>
</dbReference>
<dbReference type="EMBL" id="PGOL01009174">
    <property type="protein sequence ID" value="PKI31133.1"/>
    <property type="molecule type" value="Genomic_DNA"/>
</dbReference>
<comment type="caution">
    <text evidence="2">The sequence shown here is derived from an EMBL/GenBank/DDBJ whole genome shotgun (WGS) entry which is preliminary data.</text>
</comment>
<organism evidence="2 3">
    <name type="scientific">Punica granatum</name>
    <name type="common">Pomegranate</name>
    <dbReference type="NCBI Taxonomy" id="22663"/>
    <lineage>
        <taxon>Eukaryota</taxon>
        <taxon>Viridiplantae</taxon>
        <taxon>Streptophyta</taxon>
        <taxon>Embryophyta</taxon>
        <taxon>Tracheophyta</taxon>
        <taxon>Spermatophyta</taxon>
        <taxon>Magnoliopsida</taxon>
        <taxon>eudicotyledons</taxon>
        <taxon>Gunneridae</taxon>
        <taxon>Pentapetalae</taxon>
        <taxon>rosids</taxon>
        <taxon>malvids</taxon>
        <taxon>Myrtales</taxon>
        <taxon>Lythraceae</taxon>
        <taxon>Punica</taxon>
    </lineage>
</organism>
<feature type="region of interest" description="Disordered" evidence="1">
    <location>
        <begin position="1"/>
        <end position="34"/>
    </location>
</feature>
<keyword evidence="3" id="KW-1185">Reference proteome</keyword>
<feature type="compositionally biased region" description="Basic residues" evidence="1">
    <location>
        <begin position="1"/>
        <end position="14"/>
    </location>
</feature>
<reference evidence="2 3" key="1">
    <citation type="submission" date="2017-11" db="EMBL/GenBank/DDBJ databases">
        <title>De-novo sequencing of pomegranate (Punica granatum L.) genome.</title>
        <authorList>
            <person name="Akparov Z."/>
            <person name="Amiraslanov A."/>
            <person name="Hajiyeva S."/>
            <person name="Abbasov M."/>
            <person name="Kaur K."/>
            <person name="Hamwieh A."/>
            <person name="Solovyev V."/>
            <person name="Salamov A."/>
            <person name="Braich B."/>
            <person name="Kosarev P."/>
            <person name="Mahmoud A."/>
            <person name="Hajiyev E."/>
            <person name="Babayeva S."/>
            <person name="Izzatullayeva V."/>
            <person name="Mammadov A."/>
            <person name="Mammadov A."/>
            <person name="Sharifova S."/>
            <person name="Ojaghi J."/>
            <person name="Eynullazada K."/>
            <person name="Bayramov B."/>
            <person name="Abdulazimova A."/>
            <person name="Shahmuradov I."/>
        </authorList>
    </citation>
    <scope>NUCLEOTIDE SEQUENCE [LARGE SCALE GENOMIC DNA]</scope>
    <source>
        <strain evidence="3">cv. AG2017</strain>
        <tissue evidence="2">Leaf</tissue>
    </source>
</reference>
<gene>
    <name evidence="2" type="ORF">CRG98_048475</name>
</gene>
<name>A0A2I0HHP2_PUNGR</name>
<sequence length="99" mass="10577">MRNVRRGLRRKAKGSRSPSCIKGSEKSLPQAKARSLGQGLNKALRIEGLDEAFTPQGKGRALPLSQGLMAPTTTRGRIRGGKSGRIDFFIVLGQLGSAC</sequence>